<keyword evidence="4 6" id="KW-1133">Transmembrane helix</keyword>
<comment type="subcellular location">
    <subcellularLocation>
        <location evidence="1">Membrane</location>
        <topology evidence="1">Multi-pass membrane protein</topology>
    </subcellularLocation>
</comment>
<evidence type="ECO:0000256" key="3">
    <source>
        <dbReference type="ARBA" id="ARBA00022692"/>
    </source>
</evidence>
<dbReference type="AlphaFoldDB" id="A0A4V6T679"/>
<dbReference type="CDD" id="cd06176">
    <property type="entry name" value="MFS_BCD_PucC-like"/>
    <property type="match status" value="1"/>
</dbReference>
<feature type="transmembrane region" description="Helical" evidence="6">
    <location>
        <begin position="378"/>
        <end position="400"/>
    </location>
</feature>
<dbReference type="InterPro" id="IPR004896">
    <property type="entry name" value="PucC-rel"/>
</dbReference>
<name>A0A4V6T679_9HYPH</name>
<sequence length="455" mass="47355">MTRPASRSIKGFASDRAGLGWLEIARLGLVQAALGAIVVLTTSTLNRVMIVELGLAAVIPGLLVGLHYGIQITRPVWGHKSDTGRSRSLWIIGGLALLACAGTGAAATTLLFEQSFAAGISAAVIAYVFIGIGIGASGTSLLALIAMKTAVERRAAAATITWMLMIVGIIVTSILVGLHLDPYSHERLIAITATTGLVACLIGLMAVTGIEAKPSVDAPSTRSTAIPFQTSLRDVLDDREARLFTLFIFLSMLSFATQDLILEPFAGILFAMTPGETTGLSGTQHVGVLIGMILVGVSGTFFGRRNPELSRQFIIWGCLGSAIALAALAVSTQFAPHWPLSLTIVLLGMANGAFAVAAVGTMMILAGRGRLSNYGMRMGIWGAAQAIAFGLGGVLGTVALDLGRWLSADDATAFAGVFFIEASLFLVSALVATRISRHPQHAPQTASDKALVTGE</sequence>
<keyword evidence="5 6" id="KW-0472">Membrane</keyword>
<evidence type="ECO:0000256" key="2">
    <source>
        <dbReference type="ARBA" id="ARBA00008412"/>
    </source>
</evidence>
<organism evidence="8 9">
    <name type="scientific">Peteryoungia ipomoeae</name>
    <dbReference type="NCBI Taxonomy" id="1210932"/>
    <lineage>
        <taxon>Bacteria</taxon>
        <taxon>Pseudomonadati</taxon>
        <taxon>Pseudomonadota</taxon>
        <taxon>Alphaproteobacteria</taxon>
        <taxon>Hyphomicrobiales</taxon>
        <taxon>Rhizobiaceae</taxon>
        <taxon>Peteryoungia</taxon>
    </lineage>
</organism>
<feature type="transmembrane region" description="Helical" evidence="6">
    <location>
        <begin position="21"/>
        <end position="42"/>
    </location>
</feature>
<feature type="transmembrane region" description="Helical" evidence="6">
    <location>
        <begin position="243"/>
        <end position="262"/>
    </location>
</feature>
<evidence type="ECO:0000256" key="5">
    <source>
        <dbReference type="ARBA" id="ARBA00023136"/>
    </source>
</evidence>
<dbReference type="SUPFAM" id="SSF103473">
    <property type="entry name" value="MFS general substrate transporter"/>
    <property type="match status" value="1"/>
</dbReference>
<dbReference type="Pfam" id="PF03209">
    <property type="entry name" value="PUCC"/>
    <property type="match status" value="1"/>
</dbReference>
<dbReference type="RefSeq" id="WP_136597901.1">
    <property type="nucleotide sequence ID" value="NZ_STGV01000002.1"/>
</dbReference>
<feature type="transmembrane region" description="Helical" evidence="6">
    <location>
        <begin position="340"/>
        <end position="366"/>
    </location>
</feature>
<dbReference type="PANTHER" id="PTHR23538">
    <property type="entry name" value="44.5 KD BACTERIOCHLOROPHYLL SYNTHASE SUBUNIT"/>
    <property type="match status" value="1"/>
</dbReference>
<dbReference type="InterPro" id="IPR020846">
    <property type="entry name" value="MFS_dom"/>
</dbReference>
<gene>
    <name evidence="8" type="ORF">FAA97_07405</name>
</gene>
<protein>
    <submittedName>
        <fullName evidence="8">BCD family MFS transporter</fullName>
    </submittedName>
</protein>
<feature type="transmembrane region" description="Helical" evidence="6">
    <location>
        <begin position="412"/>
        <end position="432"/>
    </location>
</feature>
<feature type="transmembrane region" description="Helical" evidence="6">
    <location>
        <begin position="118"/>
        <end position="144"/>
    </location>
</feature>
<evidence type="ECO:0000256" key="4">
    <source>
        <dbReference type="ARBA" id="ARBA00022989"/>
    </source>
</evidence>
<evidence type="ECO:0000313" key="9">
    <source>
        <dbReference type="Proteomes" id="UP000308828"/>
    </source>
</evidence>
<comment type="caution">
    <text evidence="8">The sequence shown here is derived from an EMBL/GenBank/DDBJ whole genome shotgun (WGS) entry which is preliminary data.</text>
</comment>
<keyword evidence="9" id="KW-1185">Reference proteome</keyword>
<feature type="transmembrane region" description="Helical" evidence="6">
    <location>
        <begin position="89"/>
        <end position="112"/>
    </location>
</feature>
<dbReference type="PIRSF" id="PIRSF016565">
    <property type="entry name" value="PucC"/>
    <property type="match status" value="1"/>
</dbReference>
<dbReference type="GO" id="GO:0022857">
    <property type="term" value="F:transmembrane transporter activity"/>
    <property type="evidence" value="ECO:0007669"/>
    <property type="project" value="InterPro"/>
</dbReference>
<evidence type="ECO:0000259" key="7">
    <source>
        <dbReference type="PROSITE" id="PS50850"/>
    </source>
</evidence>
<evidence type="ECO:0000313" key="8">
    <source>
        <dbReference type="EMBL" id="THV23806.1"/>
    </source>
</evidence>
<dbReference type="InterPro" id="IPR036259">
    <property type="entry name" value="MFS_trans_sf"/>
</dbReference>
<dbReference type="OrthoDB" id="5800821at2"/>
<evidence type="ECO:0000256" key="1">
    <source>
        <dbReference type="ARBA" id="ARBA00004141"/>
    </source>
</evidence>
<dbReference type="GO" id="GO:0016020">
    <property type="term" value="C:membrane"/>
    <property type="evidence" value="ECO:0007669"/>
    <property type="project" value="UniProtKB-SubCell"/>
</dbReference>
<feature type="transmembrane region" description="Helical" evidence="6">
    <location>
        <begin position="314"/>
        <end position="334"/>
    </location>
</feature>
<reference evidence="8 9" key="1">
    <citation type="submission" date="2019-04" db="EMBL/GenBank/DDBJ databases">
        <title>Genome sequence of strain shin9-1.</title>
        <authorList>
            <person name="Gao J."/>
            <person name="Sun J."/>
        </authorList>
    </citation>
    <scope>NUCLEOTIDE SEQUENCE [LARGE SCALE GENOMIC DNA]</scope>
    <source>
        <strain evidence="9">shin9-1</strain>
    </source>
</reference>
<feature type="transmembrane region" description="Helical" evidence="6">
    <location>
        <begin position="282"/>
        <end position="302"/>
    </location>
</feature>
<feature type="domain" description="Major facilitator superfamily (MFS) profile" evidence="7">
    <location>
        <begin position="21"/>
        <end position="440"/>
    </location>
</feature>
<dbReference type="InterPro" id="IPR026036">
    <property type="entry name" value="PucC"/>
</dbReference>
<dbReference type="EMBL" id="STGV01000002">
    <property type="protein sequence ID" value="THV23806.1"/>
    <property type="molecule type" value="Genomic_DNA"/>
</dbReference>
<evidence type="ECO:0000256" key="6">
    <source>
        <dbReference type="SAM" id="Phobius"/>
    </source>
</evidence>
<comment type="similarity">
    <text evidence="2">Belongs to the PucC family.</text>
</comment>
<feature type="transmembrane region" description="Helical" evidence="6">
    <location>
        <begin position="188"/>
        <end position="207"/>
    </location>
</feature>
<dbReference type="Proteomes" id="UP000308828">
    <property type="component" value="Unassembled WGS sequence"/>
</dbReference>
<dbReference type="Gene3D" id="1.20.1250.20">
    <property type="entry name" value="MFS general substrate transporter like domains"/>
    <property type="match status" value="2"/>
</dbReference>
<proteinExistence type="inferred from homology"/>
<dbReference type="PANTHER" id="PTHR23538:SF1">
    <property type="entry name" value="44.5 KD BACTERIOCHLOROPHYLL SYNTHASE SUBUNIT"/>
    <property type="match status" value="1"/>
</dbReference>
<feature type="transmembrane region" description="Helical" evidence="6">
    <location>
        <begin position="48"/>
        <end position="68"/>
    </location>
</feature>
<accession>A0A4V6T679</accession>
<feature type="transmembrane region" description="Helical" evidence="6">
    <location>
        <begin position="156"/>
        <end position="176"/>
    </location>
</feature>
<dbReference type="PROSITE" id="PS50850">
    <property type="entry name" value="MFS"/>
    <property type="match status" value="1"/>
</dbReference>
<keyword evidence="3 6" id="KW-0812">Transmembrane</keyword>